<dbReference type="RefSeq" id="WP_058453187.1">
    <property type="nucleotide sequence ID" value="NZ_CAAAIB010000007.1"/>
</dbReference>
<organism evidence="1 2">
    <name type="scientific">Legionella maceachernii</name>
    <dbReference type="NCBI Taxonomy" id="466"/>
    <lineage>
        <taxon>Bacteria</taxon>
        <taxon>Pseudomonadati</taxon>
        <taxon>Pseudomonadota</taxon>
        <taxon>Gammaproteobacteria</taxon>
        <taxon>Legionellales</taxon>
        <taxon>Legionellaceae</taxon>
        <taxon>Legionella</taxon>
    </lineage>
</organism>
<keyword evidence="2" id="KW-1185">Reference proteome</keyword>
<dbReference type="AlphaFoldDB" id="A0A0W0VWD0"/>
<dbReference type="PATRIC" id="fig|466.6.peg.2645"/>
<accession>A0A0W0VWD0</accession>
<dbReference type="Proteomes" id="UP000054908">
    <property type="component" value="Unassembled WGS sequence"/>
</dbReference>
<reference evidence="1 2" key="1">
    <citation type="submission" date="2015-11" db="EMBL/GenBank/DDBJ databases">
        <title>Genomic analysis of 38 Legionella species identifies large and diverse effector repertoires.</title>
        <authorList>
            <person name="Burstein D."/>
            <person name="Amaro F."/>
            <person name="Zusman T."/>
            <person name="Lifshitz Z."/>
            <person name="Cohen O."/>
            <person name="Gilbert J.A."/>
            <person name="Pupko T."/>
            <person name="Shuman H.A."/>
            <person name="Segal G."/>
        </authorList>
    </citation>
    <scope>NUCLEOTIDE SEQUENCE [LARGE SCALE GENOMIC DNA]</scope>
    <source>
        <strain evidence="1 2">PX-1-G2-E2</strain>
    </source>
</reference>
<dbReference type="EMBL" id="LNYL01000050">
    <property type="protein sequence ID" value="KTD24396.1"/>
    <property type="molecule type" value="Genomic_DNA"/>
</dbReference>
<sequence length="250" mass="28289">MGYIEYDEDEEEYYSTGTRPGNQNSPQILQKIAKRLTKYVLHNRDVCLTDLQTKFISKVKAGERFLSKENIDVAHHIAISRIIKIFVNLLNNPKSFKLKDFENFGDAICSTESPEDDKGRSTLTDFFNDIKNGCEPTYLCDTANEIIKMLNGCTRNLIPGHKSVNRSIGEAKDLHLMAQKGKSGAYKETAPSRRLSHFFSALPECDDYAPRCKETKNGKKLILSSSVDAKKDKSYLIESKSDFSYSRYGG</sequence>
<comment type="caution">
    <text evidence="1">The sequence shown here is derived from an EMBL/GenBank/DDBJ whole genome shotgun (WGS) entry which is preliminary data.</text>
</comment>
<proteinExistence type="predicted"/>
<evidence type="ECO:0000313" key="2">
    <source>
        <dbReference type="Proteomes" id="UP000054908"/>
    </source>
</evidence>
<protein>
    <submittedName>
        <fullName evidence="1">Uncharacterized protein</fullName>
    </submittedName>
</protein>
<evidence type="ECO:0000313" key="1">
    <source>
        <dbReference type="EMBL" id="KTD24396.1"/>
    </source>
</evidence>
<gene>
    <name evidence="1" type="ORF">Lmac_2483</name>
</gene>
<name>A0A0W0VWD0_9GAMM</name>